<dbReference type="Pfam" id="PF21247">
    <property type="entry name" value="Fic-like_C"/>
    <property type="match status" value="1"/>
</dbReference>
<proteinExistence type="predicted"/>
<sequence>MRWLKGKKPPVNKAKNDLNGDLFGFDDTQSEGLNNKTRKNKALESLKAIKAKNKQLKTTREQVKNLKELSESAKDFKRNNINKTGKTQEYFNFSKNIDISVIKTSNGTKKGLSKNNKEITQEQIKILKNCKSENTASELRKISKRTNKSKFKENVLDPLIHFGFFELTVPNSPRSPNQKYRLTGKFVRKIQKN</sequence>
<dbReference type="EMBL" id="CDSC02000065">
    <property type="protein sequence ID" value="SEH63439.1"/>
    <property type="molecule type" value="Genomic_DNA"/>
</dbReference>
<gene>
    <name evidence="3" type="ORF">BAZSYMA_ACONTIG00019_1</name>
</gene>
<name>A0A1H6JM16_9GAMM</name>
<dbReference type="AlphaFoldDB" id="A0A1H6JM16"/>
<dbReference type="Proteomes" id="UP000198988">
    <property type="component" value="Unassembled WGS sequence"/>
</dbReference>
<reference evidence="4" key="1">
    <citation type="submission" date="2016-06" db="EMBL/GenBank/DDBJ databases">
        <authorList>
            <person name="Petersen J."/>
            <person name="Sayavedra L."/>
        </authorList>
    </citation>
    <scope>NUCLEOTIDE SEQUENCE [LARGE SCALE GENOMIC DNA]</scope>
    <source>
        <strain evidence="4">BazSymA</strain>
    </source>
</reference>
<protein>
    <recommendedName>
        <fullName evidence="2">Filamentation induced by cAMP protein Fic-like C-terminal domain-containing protein</fullName>
    </recommendedName>
</protein>
<evidence type="ECO:0000259" key="2">
    <source>
        <dbReference type="Pfam" id="PF21247"/>
    </source>
</evidence>
<feature type="domain" description="Filamentation induced by cAMP protein Fic-like C-terminal" evidence="2">
    <location>
        <begin position="126"/>
        <end position="183"/>
    </location>
</feature>
<evidence type="ECO:0000313" key="4">
    <source>
        <dbReference type="Proteomes" id="UP000198988"/>
    </source>
</evidence>
<evidence type="ECO:0000313" key="3">
    <source>
        <dbReference type="EMBL" id="SEH63439.1"/>
    </source>
</evidence>
<accession>A0A1H6JM16</accession>
<feature type="coiled-coil region" evidence="1">
    <location>
        <begin position="39"/>
        <end position="69"/>
    </location>
</feature>
<evidence type="ECO:0000256" key="1">
    <source>
        <dbReference type="SAM" id="Coils"/>
    </source>
</evidence>
<keyword evidence="1" id="KW-0175">Coiled coil</keyword>
<dbReference type="InterPro" id="IPR049514">
    <property type="entry name" value="Fic-like_C"/>
</dbReference>
<organism evidence="3 4">
    <name type="scientific">Bathymodiolus azoricus thioautotrophic gill symbiont</name>
    <dbReference type="NCBI Taxonomy" id="235205"/>
    <lineage>
        <taxon>Bacteria</taxon>
        <taxon>Pseudomonadati</taxon>
        <taxon>Pseudomonadota</taxon>
        <taxon>Gammaproteobacteria</taxon>
        <taxon>sulfur-oxidizing symbionts</taxon>
    </lineage>
</organism>